<dbReference type="Proteomes" id="UP000642284">
    <property type="component" value="Unassembled WGS sequence"/>
</dbReference>
<dbReference type="RefSeq" id="WP_187814777.1">
    <property type="nucleotide sequence ID" value="NZ_JACTVJ010000007.1"/>
</dbReference>
<evidence type="ECO:0000313" key="3">
    <source>
        <dbReference type="Proteomes" id="UP000642284"/>
    </source>
</evidence>
<keyword evidence="3" id="KW-1185">Reference proteome</keyword>
<gene>
    <name evidence="2" type="ORF">H9Y04_17365</name>
</gene>
<protein>
    <recommendedName>
        <fullName evidence="4">DUF2304 domain-containing protein</fullName>
    </recommendedName>
</protein>
<comment type="caution">
    <text evidence="2">The sequence shown here is derived from an EMBL/GenBank/DDBJ whole genome shotgun (WGS) entry which is preliminary data.</text>
</comment>
<feature type="transmembrane region" description="Helical" evidence="1">
    <location>
        <begin position="33"/>
        <end position="55"/>
    </location>
</feature>
<accession>A0ABR7SHA4</accession>
<sequence length="71" mass="7827">MILTLNLAVVLAVIIYFRIRRRVQARSRSDQWLTVFIVLIFGVLIAPTEFGQGILDVLGDVVNNISASGSP</sequence>
<evidence type="ECO:0000256" key="1">
    <source>
        <dbReference type="SAM" id="Phobius"/>
    </source>
</evidence>
<keyword evidence="1" id="KW-0812">Transmembrane</keyword>
<evidence type="ECO:0008006" key="4">
    <source>
        <dbReference type="Google" id="ProtNLM"/>
    </source>
</evidence>
<keyword evidence="1" id="KW-1133">Transmembrane helix</keyword>
<dbReference type="EMBL" id="JACTVJ010000007">
    <property type="protein sequence ID" value="MBC9714332.1"/>
    <property type="molecule type" value="Genomic_DNA"/>
</dbReference>
<name>A0ABR7SHA4_9ACTN</name>
<feature type="transmembrane region" description="Helical" evidence="1">
    <location>
        <begin position="6"/>
        <end position="21"/>
    </location>
</feature>
<organism evidence="2 3">
    <name type="scientific">Streptomyces polyasparticus</name>
    <dbReference type="NCBI Taxonomy" id="2767826"/>
    <lineage>
        <taxon>Bacteria</taxon>
        <taxon>Bacillati</taxon>
        <taxon>Actinomycetota</taxon>
        <taxon>Actinomycetes</taxon>
        <taxon>Kitasatosporales</taxon>
        <taxon>Streptomycetaceae</taxon>
        <taxon>Streptomyces</taxon>
    </lineage>
</organism>
<keyword evidence="1" id="KW-0472">Membrane</keyword>
<proteinExistence type="predicted"/>
<reference evidence="2 3" key="1">
    <citation type="submission" date="2020-08" db="EMBL/GenBank/DDBJ databases">
        <title>Genemic of Streptomyces polyaspartic.</title>
        <authorList>
            <person name="Liu W."/>
        </authorList>
    </citation>
    <scope>NUCLEOTIDE SEQUENCE [LARGE SCALE GENOMIC DNA]</scope>
    <source>
        <strain evidence="2 3">TRM66268-LWL</strain>
    </source>
</reference>
<evidence type="ECO:0000313" key="2">
    <source>
        <dbReference type="EMBL" id="MBC9714332.1"/>
    </source>
</evidence>